<dbReference type="InterPro" id="IPR016134">
    <property type="entry name" value="Dockerin_dom"/>
</dbReference>
<dbReference type="Gene3D" id="3.40.50.1110">
    <property type="entry name" value="SGNH hydrolase"/>
    <property type="match status" value="1"/>
</dbReference>
<dbReference type="InterPro" id="IPR028994">
    <property type="entry name" value="Integrin_alpha_N"/>
</dbReference>
<gene>
    <name evidence="12" type="ORF">LY28_02675</name>
</gene>
<dbReference type="InterPro" id="IPR049366">
    <property type="entry name" value="RGL11_C"/>
</dbReference>
<evidence type="ECO:0000259" key="10">
    <source>
        <dbReference type="PROSITE" id="PS51175"/>
    </source>
</evidence>
<keyword evidence="4" id="KW-0378">Hydrolase</keyword>
<dbReference type="GO" id="GO:0030245">
    <property type="term" value="P:cellulose catabolic process"/>
    <property type="evidence" value="ECO:0007669"/>
    <property type="project" value="UniProtKB-KW"/>
</dbReference>
<dbReference type="CDD" id="cd04082">
    <property type="entry name" value="CBM35_pectate_lyase-like"/>
    <property type="match status" value="1"/>
</dbReference>
<dbReference type="Gene3D" id="1.10.1330.10">
    <property type="entry name" value="Dockerin domain"/>
    <property type="match status" value="1"/>
</dbReference>
<evidence type="ECO:0000256" key="7">
    <source>
        <dbReference type="ARBA" id="ARBA00023295"/>
    </source>
</evidence>
<keyword evidence="7" id="KW-0326">Glycosidase</keyword>
<dbReference type="CDD" id="cd01821">
    <property type="entry name" value="Rhamnogalacturan_acetylesterase_like"/>
    <property type="match status" value="1"/>
</dbReference>
<dbReference type="InterPro" id="IPR005084">
    <property type="entry name" value="CBM6"/>
</dbReference>
<keyword evidence="5" id="KW-0136">Cellulose degradation</keyword>
<sequence>MLKKVIVFFLSLQFLLCFMPLHQSSAVSVPQRQMEALDRGVVAVKAGNGVFVSWRMFGNEPASISYNLYRSGVKVNSSPIANSTNYMDTNGSTGSTYTVRAVLEGKEQAASKAAGVWGQNYLQVPVSAPESGYTAGDCSTGDLDGDGEYDLVVKWERATNDNANGGVTDPVYLEGYKINGKKLWSVNLGKNIRGGAHYTQFMVYDLDGDGKAELACKTADGTTDGKGAVIGDKNANYVDSNGYILSGPEYLTVFSGETGAALSTVNYVPPRGTVSSWGDDYGNRVDRFRACIAYLDGVHPSLVMLRGYYTRMVAAAWDFKDGKLTQRWVFDSNTSGNSAWAGQGNHNLSVGDVDNDGCDEILNGTSAIDNNGKGLWTTGLGHGDAMHLGDLDPNRDGLEVWTALEGSKGAALLDAKTGEQIFRYTYSKDCGRALAADITAASPGEEMWAAGSGLYSCTGKNIGTAPGQMNFAIWWDGDELREILDGTTISKYNGGTLLSAAGCNSINGTKANPCLQADILGDWREEVIFPTTDNTALRIYTTTSVTTRRIYTLMHDPVYRLSIAWQNTAYNQPPHTGFFLGSGMAEPPVPSIYTPDNLGNNEVKKGDINSDGNIDAIDLAIIKQKLLGSIPEFPTADGAYAADVNADGAVDAIDFALMKKYLLGAIDSFPEAQEETVPATIFQAEDAYIFNGVRENINSGYTGDSYANYNNEIASYVEWTVKVKASGTQRLRFRYANGTEQDRPMEIQINGTAINSSLSFIPTGGWTTWMDVSLNANLKAGDNTIRAVSVTAQGGPNVDYLEVTNASESETKPFTGATVYICGDSTVMTYNASYYPQAGWGQMISKYFNTEVTFVNRAIGGRSSKNFVEEGRLESILSVIQPNDYLFVQFGHNDASINNPDRYAAPFTTYKEYLKKYVDGARAKGAIPVLITPVARLNYSNNTFKNDFPDYCTAMKQVAAEENAALIDLMTLSLNYYTSVGYDEAYKLYLVSSNGTDYTHFTEAGAEVIAGIISKEIKKLNIPLAGSVR</sequence>
<dbReference type="PROSITE" id="PS51766">
    <property type="entry name" value="DOCKERIN"/>
    <property type="match status" value="1"/>
</dbReference>
<dbReference type="RefSeq" id="WP_110462679.1">
    <property type="nucleotide sequence ID" value="NZ_QKMR01000016.1"/>
</dbReference>
<dbReference type="InterPro" id="IPR036514">
    <property type="entry name" value="SGNH_hydro_sf"/>
</dbReference>
<dbReference type="Pfam" id="PF21348">
    <property type="entry name" value="RGL11_C"/>
    <property type="match status" value="1"/>
</dbReference>
<feature type="domain" description="Dockerin" evidence="11">
    <location>
        <begin position="601"/>
        <end position="671"/>
    </location>
</feature>
<protein>
    <recommendedName>
        <fullName evidence="2">cellulase</fullName>
        <ecNumber evidence="2">3.2.1.4</ecNumber>
    </recommendedName>
</protein>
<dbReference type="InterPro" id="IPR008979">
    <property type="entry name" value="Galactose-bd-like_sf"/>
</dbReference>
<dbReference type="SUPFAM" id="SSF63446">
    <property type="entry name" value="Type I dockerin domain"/>
    <property type="match status" value="1"/>
</dbReference>
<dbReference type="Pfam" id="PF00657">
    <property type="entry name" value="Lipase_GDSL"/>
    <property type="match status" value="1"/>
</dbReference>
<dbReference type="GO" id="GO:0030246">
    <property type="term" value="F:carbohydrate binding"/>
    <property type="evidence" value="ECO:0007669"/>
    <property type="project" value="InterPro"/>
</dbReference>
<dbReference type="GO" id="GO:0008810">
    <property type="term" value="F:cellulase activity"/>
    <property type="evidence" value="ECO:0007669"/>
    <property type="project" value="UniProtKB-EC"/>
</dbReference>
<dbReference type="PANTHER" id="PTHR43118:SF1">
    <property type="entry name" value="RHAMNOGALACTURONAN LYASE (EUROFUNG)"/>
    <property type="match status" value="1"/>
</dbReference>
<evidence type="ECO:0000259" key="11">
    <source>
        <dbReference type="PROSITE" id="PS51766"/>
    </source>
</evidence>
<dbReference type="PANTHER" id="PTHR43118">
    <property type="entry name" value="RHAMNOGALACTURONAN LYASE (EUROFUNG)"/>
    <property type="match status" value="1"/>
</dbReference>
<dbReference type="SUPFAM" id="SSF52266">
    <property type="entry name" value="SGNH hydrolase"/>
    <property type="match status" value="1"/>
</dbReference>
<name>A0A318XIK0_9FIRM</name>
<dbReference type="InterPro" id="IPR037459">
    <property type="entry name" value="RhgT-like"/>
</dbReference>
<comment type="caution">
    <text evidence="12">The sequence shown here is derived from an EMBL/GenBank/DDBJ whole genome shotgun (WGS) entry which is preliminary data.</text>
</comment>
<dbReference type="Gene3D" id="2.60.40.10">
    <property type="entry name" value="Immunoglobulins"/>
    <property type="match status" value="1"/>
</dbReference>
<evidence type="ECO:0000256" key="3">
    <source>
        <dbReference type="ARBA" id="ARBA00022729"/>
    </source>
</evidence>
<dbReference type="Pfam" id="PF03422">
    <property type="entry name" value="CBM_6"/>
    <property type="match status" value="1"/>
</dbReference>
<dbReference type="EC" id="3.2.1.4" evidence="2"/>
<feature type="domain" description="CBM6" evidence="10">
    <location>
        <begin position="680"/>
        <end position="804"/>
    </location>
</feature>
<keyword evidence="3 9" id="KW-0732">Signal</keyword>
<feature type="signal peptide" evidence="9">
    <location>
        <begin position="1"/>
        <end position="25"/>
    </location>
</feature>
<evidence type="ECO:0000256" key="6">
    <source>
        <dbReference type="ARBA" id="ARBA00023277"/>
    </source>
</evidence>
<comment type="catalytic activity">
    <reaction evidence="1">
        <text>Endohydrolysis of (1-&gt;4)-beta-D-glucosidic linkages in cellulose, lichenin and cereal beta-D-glucans.</text>
        <dbReference type="EC" id="3.2.1.4"/>
    </reaction>
</comment>
<dbReference type="EMBL" id="QKMR01000016">
    <property type="protein sequence ID" value="PYG86854.1"/>
    <property type="molecule type" value="Genomic_DNA"/>
</dbReference>
<keyword evidence="6" id="KW-0119">Carbohydrate metabolism</keyword>
<dbReference type="PROSITE" id="PS00448">
    <property type="entry name" value="CLOS_CELLULOSOME_RPT"/>
    <property type="match status" value="1"/>
</dbReference>
<proteinExistence type="predicted"/>
<feature type="chain" id="PRO_5039407052" description="cellulase" evidence="9">
    <location>
        <begin position="26"/>
        <end position="1029"/>
    </location>
</feature>
<reference evidence="12 13" key="1">
    <citation type="submission" date="2018-06" db="EMBL/GenBank/DDBJ databases">
        <title>Genomic Encyclopedia of Type Strains, Phase I: the one thousand microbial genomes (KMG-I) project.</title>
        <authorList>
            <person name="Kyrpides N."/>
        </authorList>
    </citation>
    <scope>NUCLEOTIDE SEQUENCE [LARGE SCALE GENOMIC DNA]</scope>
    <source>
        <strain evidence="12 13">DSM 19573</strain>
    </source>
</reference>
<keyword evidence="8" id="KW-0624">Polysaccharide degradation</keyword>
<dbReference type="AlphaFoldDB" id="A0A318XIK0"/>
<dbReference type="PROSITE" id="PS00018">
    <property type="entry name" value="EF_HAND_1"/>
    <property type="match status" value="1"/>
</dbReference>
<evidence type="ECO:0000256" key="1">
    <source>
        <dbReference type="ARBA" id="ARBA00000966"/>
    </source>
</evidence>
<dbReference type="InterPro" id="IPR036439">
    <property type="entry name" value="Dockerin_dom_sf"/>
</dbReference>
<evidence type="ECO:0000256" key="5">
    <source>
        <dbReference type="ARBA" id="ARBA00023001"/>
    </source>
</evidence>
<dbReference type="GO" id="GO:0016788">
    <property type="term" value="F:hydrolase activity, acting on ester bonds"/>
    <property type="evidence" value="ECO:0007669"/>
    <property type="project" value="InterPro"/>
</dbReference>
<dbReference type="InterPro" id="IPR034641">
    <property type="entry name" value="RGL11"/>
</dbReference>
<evidence type="ECO:0000256" key="9">
    <source>
        <dbReference type="SAM" id="SignalP"/>
    </source>
</evidence>
<dbReference type="Proteomes" id="UP000248132">
    <property type="component" value="Unassembled WGS sequence"/>
</dbReference>
<dbReference type="SUPFAM" id="SSF69318">
    <property type="entry name" value="Integrin alpha N-terminal domain"/>
    <property type="match status" value="1"/>
</dbReference>
<evidence type="ECO:0000256" key="8">
    <source>
        <dbReference type="ARBA" id="ARBA00023326"/>
    </source>
</evidence>
<dbReference type="Pfam" id="PF18370">
    <property type="entry name" value="RGI_lyase"/>
    <property type="match status" value="1"/>
</dbReference>
<evidence type="ECO:0000256" key="2">
    <source>
        <dbReference type="ARBA" id="ARBA00012601"/>
    </source>
</evidence>
<dbReference type="InterPro" id="IPR001087">
    <property type="entry name" value="GDSL"/>
</dbReference>
<evidence type="ECO:0000256" key="4">
    <source>
        <dbReference type="ARBA" id="ARBA00022801"/>
    </source>
</evidence>
<dbReference type="InterPro" id="IPR018247">
    <property type="entry name" value="EF_Hand_1_Ca_BS"/>
</dbReference>
<dbReference type="PROSITE" id="PS51175">
    <property type="entry name" value="CBM6"/>
    <property type="match status" value="1"/>
</dbReference>
<dbReference type="InterPro" id="IPR013783">
    <property type="entry name" value="Ig-like_fold"/>
</dbReference>
<dbReference type="CDD" id="cd14256">
    <property type="entry name" value="Dockerin_I"/>
    <property type="match status" value="1"/>
</dbReference>
<accession>A0A318XIK0</accession>
<dbReference type="Pfam" id="PF00404">
    <property type="entry name" value="Dockerin_1"/>
    <property type="match status" value="1"/>
</dbReference>
<dbReference type="InterPro" id="IPR002105">
    <property type="entry name" value="Dockerin_1_rpt"/>
</dbReference>
<dbReference type="Gene3D" id="2.60.120.260">
    <property type="entry name" value="Galactose-binding domain-like"/>
    <property type="match status" value="1"/>
</dbReference>
<evidence type="ECO:0000313" key="13">
    <source>
        <dbReference type="Proteomes" id="UP000248132"/>
    </source>
</evidence>
<dbReference type="OrthoDB" id="9802318at2"/>
<dbReference type="CDD" id="cd10318">
    <property type="entry name" value="RGL11"/>
    <property type="match status" value="1"/>
</dbReference>
<evidence type="ECO:0000313" key="12">
    <source>
        <dbReference type="EMBL" id="PYG86854.1"/>
    </source>
</evidence>
<keyword evidence="13" id="KW-1185">Reference proteome</keyword>
<dbReference type="SUPFAM" id="SSF49785">
    <property type="entry name" value="Galactose-binding domain-like"/>
    <property type="match status" value="1"/>
</dbReference>
<organism evidence="12 13">
    <name type="scientific">Ruminiclostridium sufflavum DSM 19573</name>
    <dbReference type="NCBI Taxonomy" id="1121337"/>
    <lineage>
        <taxon>Bacteria</taxon>
        <taxon>Bacillati</taxon>
        <taxon>Bacillota</taxon>
        <taxon>Clostridia</taxon>
        <taxon>Eubacteriales</taxon>
        <taxon>Oscillospiraceae</taxon>
        <taxon>Ruminiclostridium</taxon>
    </lineage>
</organism>
<dbReference type="InterPro" id="IPR041624">
    <property type="entry name" value="RGI_lyase"/>
</dbReference>